<feature type="region of interest" description="Disordered" evidence="1">
    <location>
        <begin position="186"/>
        <end position="240"/>
    </location>
</feature>
<dbReference type="AlphaFoldDB" id="A0A0F9CZD2"/>
<dbReference type="EMBL" id="LAZR01033900">
    <property type="protein sequence ID" value="KKL46806.1"/>
    <property type="molecule type" value="Genomic_DNA"/>
</dbReference>
<protein>
    <submittedName>
        <fullName evidence="2">Uncharacterized protein</fullName>
    </submittedName>
</protein>
<proteinExistence type="predicted"/>
<feature type="compositionally biased region" description="Low complexity" evidence="1">
    <location>
        <begin position="214"/>
        <end position="232"/>
    </location>
</feature>
<accession>A0A0F9CZD2</accession>
<evidence type="ECO:0000256" key="1">
    <source>
        <dbReference type="SAM" id="MobiDB-lite"/>
    </source>
</evidence>
<sequence length="240" mass="27944">MPEKEQFRKWLNENYGALTRAISWRADDWKKHELYQFWLQNVRIPEQRGEAAQKQFGEQITQRYGFPQMTDKEYKDRVEIHLSDLVEGGQLSKKEAGKQGAEASRRLTLEGMSPNLPYFQEVIAPTLPQFAQEQYAREYGQFQAGLSPQEQLQFLRDRRLSGISPEEERALQRLEGQEALGRRGIEAQGLAGRAQRTQFGQRDLPPSPQEAQKEQFAQQRQIGFQQQEQYEQALTEAGRR</sequence>
<evidence type="ECO:0000313" key="2">
    <source>
        <dbReference type="EMBL" id="KKL46806.1"/>
    </source>
</evidence>
<comment type="caution">
    <text evidence="2">The sequence shown here is derived from an EMBL/GenBank/DDBJ whole genome shotgun (WGS) entry which is preliminary data.</text>
</comment>
<feature type="non-terminal residue" evidence="2">
    <location>
        <position position="240"/>
    </location>
</feature>
<name>A0A0F9CZD2_9ZZZZ</name>
<organism evidence="2">
    <name type="scientific">marine sediment metagenome</name>
    <dbReference type="NCBI Taxonomy" id="412755"/>
    <lineage>
        <taxon>unclassified sequences</taxon>
        <taxon>metagenomes</taxon>
        <taxon>ecological metagenomes</taxon>
    </lineage>
</organism>
<gene>
    <name evidence="2" type="ORF">LCGC14_2341850</name>
</gene>
<reference evidence="2" key="1">
    <citation type="journal article" date="2015" name="Nature">
        <title>Complex archaea that bridge the gap between prokaryotes and eukaryotes.</title>
        <authorList>
            <person name="Spang A."/>
            <person name="Saw J.H."/>
            <person name="Jorgensen S.L."/>
            <person name="Zaremba-Niedzwiedzka K."/>
            <person name="Martijn J."/>
            <person name="Lind A.E."/>
            <person name="van Eijk R."/>
            <person name="Schleper C."/>
            <person name="Guy L."/>
            <person name="Ettema T.J."/>
        </authorList>
    </citation>
    <scope>NUCLEOTIDE SEQUENCE</scope>
</reference>